<dbReference type="RefSeq" id="WP_012950280.1">
    <property type="nucleotide sequence ID" value="NC_013757.1"/>
</dbReference>
<evidence type="ECO:0008006" key="5">
    <source>
        <dbReference type="Google" id="ProtNLM"/>
    </source>
</evidence>
<organism evidence="3 4">
    <name type="scientific">Geodermatophilus obscurus (strain ATCC 25078 / DSM 43160 / JCM 3152 / CCUG 61914 / KCC A-0152 / KCTC 9177 / NBRC 13315 / NRRL B-3577 / G-20)</name>
    <dbReference type="NCBI Taxonomy" id="526225"/>
    <lineage>
        <taxon>Bacteria</taxon>
        <taxon>Bacillati</taxon>
        <taxon>Actinomycetota</taxon>
        <taxon>Actinomycetes</taxon>
        <taxon>Geodermatophilales</taxon>
        <taxon>Geodermatophilaceae</taxon>
        <taxon>Geodermatophilus</taxon>
    </lineage>
</organism>
<accession>D2SFK1</accession>
<feature type="transmembrane region" description="Helical" evidence="2">
    <location>
        <begin position="417"/>
        <end position="436"/>
    </location>
</feature>
<evidence type="ECO:0000256" key="2">
    <source>
        <dbReference type="SAM" id="Phobius"/>
    </source>
</evidence>
<feature type="region of interest" description="Disordered" evidence="1">
    <location>
        <begin position="739"/>
        <end position="778"/>
    </location>
</feature>
<evidence type="ECO:0000313" key="4">
    <source>
        <dbReference type="Proteomes" id="UP000001382"/>
    </source>
</evidence>
<dbReference type="EMBL" id="CP001867">
    <property type="protein sequence ID" value="ADB76855.1"/>
    <property type="molecule type" value="Genomic_DNA"/>
</dbReference>
<feature type="transmembrane region" description="Helical" evidence="2">
    <location>
        <begin position="143"/>
        <end position="161"/>
    </location>
</feature>
<gene>
    <name evidence="3" type="ordered locus">Gobs_4293</name>
</gene>
<keyword evidence="2" id="KW-1133">Transmembrane helix</keyword>
<keyword evidence="2" id="KW-0812">Transmembrane</keyword>
<feature type="transmembrane region" description="Helical" evidence="2">
    <location>
        <begin position="190"/>
        <end position="205"/>
    </location>
</feature>
<dbReference type="STRING" id="526225.Gobs_4293"/>
<feature type="transmembrane region" description="Helical" evidence="2">
    <location>
        <begin position="308"/>
        <end position="324"/>
    </location>
</feature>
<feature type="transmembrane region" description="Helical" evidence="2">
    <location>
        <begin position="211"/>
        <end position="229"/>
    </location>
</feature>
<dbReference type="HOGENOM" id="CLU_021958_0_0_11"/>
<evidence type="ECO:0000256" key="1">
    <source>
        <dbReference type="SAM" id="MobiDB-lite"/>
    </source>
</evidence>
<keyword evidence="2" id="KW-0472">Membrane</keyword>
<feature type="transmembrane region" description="Helical" evidence="2">
    <location>
        <begin position="167"/>
        <end position="183"/>
    </location>
</feature>
<name>D2SFK1_GEOOG</name>
<reference evidence="4" key="2">
    <citation type="submission" date="2010-01" db="EMBL/GenBank/DDBJ databases">
        <title>The complete genome of Geodermatophilus obscurus DSM 43160.</title>
        <authorList>
            <consortium name="US DOE Joint Genome Institute (JGI-PGF)"/>
            <person name="Lucas S."/>
            <person name="Copeland A."/>
            <person name="Lapidus A."/>
            <person name="Glavina del Rio T."/>
            <person name="Dalin E."/>
            <person name="Tice H."/>
            <person name="Bruce D."/>
            <person name="Goodwin L."/>
            <person name="Pitluck S."/>
            <person name="Kyrpides N."/>
            <person name="Mavromatis K."/>
            <person name="Ivanova N."/>
            <person name="Munk A.C."/>
            <person name="Brettin T."/>
            <person name="Detter J.C."/>
            <person name="Han C."/>
            <person name="Larimer F."/>
            <person name="Land M."/>
            <person name="Hauser L."/>
            <person name="Markowitz V."/>
            <person name="Cheng J.-F."/>
            <person name="Hugenholtz P."/>
            <person name="Woyke T."/>
            <person name="Wu D."/>
            <person name="Jando M."/>
            <person name="Schneider S."/>
            <person name="Klenk H.-P."/>
            <person name="Eisen J.A."/>
        </authorList>
    </citation>
    <scope>NUCLEOTIDE SEQUENCE [LARGE SCALE GENOMIC DNA]</scope>
    <source>
        <strain evidence="4">ATCC 25078 / DSM 43160 / JCM 3152 / KCC A-0152 / KCTC 9177 / NBRC 13315 / NRRL B-3577 / G-20</strain>
    </source>
</reference>
<evidence type="ECO:0000313" key="3">
    <source>
        <dbReference type="EMBL" id="ADB76855.1"/>
    </source>
</evidence>
<dbReference type="eggNOG" id="COG4485">
    <property type="taxonomic scope" value="Bacteria"/>
</dbReference>
<dbReference type="KEGG" id="gob:Gobs_4293"/>
<feature type="transmembrane region" description="Helical" evidence="2">
    <location>
        <begin position="113"/>
        <end position="136"/>
    </location>
</feature>
<dbReference type="AlphaFoldDB" id="D2SFK1"/>
<feature type="transmembrane region" description="Helical" evidence="2">
    <location>
        <begin position="336"/>
        <end position="359"/>
    </location>
</feature>
<protein>
    <recommendedName>
        <fullName evidence="5">Membrane protein YfhO</fullName>
    </recommendedName>
</protein>
<dbReference type="Proteomes" id="UP000001382">
    <property type="component" value="Chromosome"/>
</dbReference>
<keyword evidence="4" id="KW-1185">Reference proteome</keyword>
<feature type="transmembrane region" description="Helical" evidence="2">
    <location>
        <begin position="365"/>
        <end position="382"/>
    </location>
</feature>
<feature type="transmembrane region" description="Helical" evidence="2">
    <location>
        <begin position="712"/>
        <end position="736"/>
    </location>
</feature>
<sequence length="778" mass="82917">MSTAAGRSTGPPTADRRRNRVPEAVVVVGVGLAVAAMTAIPFLQRHTFYYRGDNPESFVPLWHHFGERLRSGQWSPMDPAGWSGGNYAAEAAYALWNPVQLLDYVLVSLFDDLAAAAAVVQIQFLTLLGMGAYLLFREYGACRVAAVVVALGVPVMGFTLFYEASGWPAGLMAFTWVTWFWWAAHRQSRGHLLPVVPFVLGALGMTTGNPYAALGMVVVLAGIAVELLARRDHRRLVGLVLTGACVGATAALVFLPLVGTLPVTERQQIAMLANDTFLVPQLGDVAASSAPTYVPAILNWGGALIERLPSTYFLWFALPLLPWVRWHGWRRPDRPVTSVVVAAAVFGVLALGPSNLWLFRWPIRLIEYFYLALAVVLALLLSKGFAMDRIRARTLATVAVVAVGGHLSFAVRPDLALVHVVAALVVLALVLLAVAAFHRRGPVLSAAVLVVGTVLVVTYQTGQLPLPPPEQPDAADAADAATPLPPPVTIAEVRERTSSYQGTVLQLASEASSVTVPARPAGDLLFGNETLMSGHESIVRYSGMGFAEFVDALCMDYRGQVCPEALDRALRPAGATGVPLVDLLRVQTLVIDARLFPGPAAGPPPDGWSVAARDDLRTVWVREPVVGYDSRLSWVSPGVEVLSDRSSPAHESVSVRAATAGRLVFARLAWPGHTATLDGEPVTVQDGPAGLLTVDVPAGRHHLEITFRSPGLSVGAAALAVAALVSLAQSAGWLIARRRRRGRRGTARRSADRTDVPARAAQGPDGHGDAVPAGASRR</sequence>
<reference evidence="3 4" key="1">
    <citation type="journal article" date="2010" name="Stand. Genomic Sci.">
        <title>Complete genome sequence of Geodermatophilus obscurus type strain (G-20).</title>
        <authorList>
            <person name="Ivanova N."/>
            <person name="Sikorski J."/>
            <person name="Jando M."/>
            <person name="Munk C."/>
            <person name="Lapidus A."/>
            <person name="Glavina Del Rio T."/>
            <person name="Copeland A."/>
            <person name="Tice H."/>
            <person name="Cheng J.-F."/>
            <person name="Lucas S."/>
            <person name="Chen F."/>
            <person name="Nolan M."/>
            <person name="Bruce D."/>
            <person name="Goodwin L."/>
            <person name="Pitluck S."/>
            <person name="Mavromatis K."/>
            <person name="Mikhailova N."/>
            <person name="Pati A."/>
            <person name="Chen A."/>
            <person name="Palaniappan K."/>
            <person name="Land M."/>
            <person name="Hauser L."/>
            <person name="Chang Y.-J."/>
            <person name="Jeffries C.D."/>
            <person name="Meincke L."/>
            <person name="Brettin T."/>
            <person name="Detter J.C."/>
            <person name="Detter J.C."/>
            <person name="Rohde M."/>
            <person name="Goeker M."/>
            <person name="Bristow J."/>
            <person name="Eisen J.A."/>
            <person name="Markowitz V."/>
            <person name="Hugenholtz P."/>
            <person name="Kyrpides N.C."/>
            <person name="Klenk H.-P."/>
        </authorList>
    </citation>
    <scope>NUCLEOTIDE SEQUENCE [LARGE SCALE GENOMIC DNA]</scope>
    <source>
        <strain evidence="4">ATCC 25078 / DSM 43160 / JCM 3152 / KCC A-0152 / KCTC 9177 / NBRC 13315 / NRRL B-3577 / G-20</strain>
    </source>
</reference>
<feature type="transmembrane region" description="Helical" evidence="2">
    <location>
        <begin position="394"/>
        <end position="411"/>
    </location>
</feature>
<proteinExistence type="predicted"/>
<feature type="transmembrane region" description="Helical" evidence="2">
    <location>
        <begin position="236"/>
        <end position="258"/>
    </location>
</feature>
<feature type="transmembrane region" description="Helical" evidence="2">
    <location>
        <begin position="443"/>
        <end position="462"/>
    </location>
</feature>
<feature type="transmembrane region" description="Helical" evidence="2">
    <location>
        <begin position="21"/>
        <end position="43"/>
    </location>
</feature>